<evidence type="ECO:0000256" key="4">
    <source>
        <dbReference type="ARBA" id="ARBA00023136"/>
    </source>
</evidence>
<dbReference type="EMBL" id="MEUS01000019">
    <property type="protein sequence ID" value="OGC38723.1"/>
    <property type="molecule type" value="Genomic_DNA"/>
</dbReference>
<name>A0A1F4U360_UNCKA</name>
<evidence type="ECO:0008006" key="10">
    <source>
        <dbReference type="Google" id="ProtNLM"/>
    </source>
</evidence>
<dbReference type="Pfam" id="PF02618">
    <property type="entry name" value="YceG"/>
    <property type="match status" value="1"/>
</dbReference>
<keyword evidence="2 7" id="KW-0812">Transmembrane</keyword>
<proteinExistence type="predicted"/>
<evidence type="ECO:0000256" key="2">
    <source>
        <dbReference type="ARBA" id="ARBA00022692"/>
    </source>
</evidence>
<evidence type="ECO:0000256" key="5">
    <source>
        <dbReference type="ARBA" id="ARBA00023239"/>
    </source>
</evidence>
<keyword evidence="5" id="KW-0456">Lyase</keyword>
<dbReference type="GO" id="GO:0071555">
    <property type="term" value="P:cell wall organization"/>
    <property type="evidence" value="ECO:0007669"/>
    <property type="project" value="UniProtKB-KW"/>
</dbReference>
<feature type="non-terminal residue" evidence="8">
    <location>
        <position position="261"/>
    </location>
</feature>
<evidence type="ECO:0000256" key="7">
    <source>
        <dbReference type="SAM" id="Phobius"/>
    </source>
</evidence>
<evidence type="ECO:0000313" key="8">
    <source>
        <dbReference type="EMBL" id="OGC38723.1"/>
    </source>
</evidence>
<organism evidence="8 9">
    <name type="scientific">candidate division WWE3 bacterium RBG_13_37_7</name>
    <dbReference type="NCBI Taxonomy" id="1802609"/>
    <lineage>
        <taxon>Bacteria</taxon>
        <taxon>Katanobacteria</taxon>
    </lineage>
</organism>
<dbReference type="NCBIfam" id="TIGR00247">
    <property type="entry name" value="endolytic transglycosylase MltG"/>
    <property type="match status" value="1"/>
</dbReference>
<dbReference type="Proteomes" id="UP000178270">
    <property type="component" value="Unassembled WGS sequence"/>
</dbReference>
<gene>
    <name evidence="8" type="ORF">A3K42_02060</name>
</gene>
<dbReference type="InterPro" id="IPR003770">
    <property type="entry name" value="MLTG-like"/>
</dbReference>
<dbReference type="GO" id="GO:0016829">
    <property type="term" value="F:lyase activity"/>
    <property type="evidence" value="ECO:0007669"/>
    <property type="project" value="UniProtKB-KW"/>
</dbReference>
<evidence type="ECO:0000256" key="6">
    <source>
        <dbReference type="ARBA" id="ARBA00023316"/>
    </source>
</evidence>
<evidence type="ECO:0000256" key="1">
    <source>
        <dbReference type="ARBA" id="ARBA00022475"/>
    </source>
</evidence>
<feature type="transmembrane region" description="Helical" evidence="7">
    <location>
        <begin position="21"/>
        <end position="43"/>
    </location>
</feature>
<dbReference type="AlphaFoldDB" id="A0A1F4U360"/>
<evidence type="ECO:0000313" key="9">
    <source>
        <dbReference type="Proteomes" id="UP000178270"/>
    </source>
</evidence>
<keyword evidence="4 7" id="KW-0472">Membrane</keyword>
<protein>
    <recommendedName>
        <fullName evidence="10">Endolytic transglycosylase MltG</fullName>
    </recommendedName>
</protein>
<evidence type="ECO:0000256" key="3">
    <source>
        <dbReference type="ARBA" id="ARBA00022989"/>
    </source>
</evidence>
<keyword evidence="1" id="KW-1003">Cell membrane</keyword>
<sequence>MTNANELDPKKFHIFGKKQKLIIFFVAIGLFLLVFPPILYFYYNISLNRPSQTSKEVTFEIKKGQGLIDIADNLYESGAINSKFLFSFYAITNKFDSNIQAGIYTIKAGTSTKDLVQLLQHGTLDTSITFLEGWRIEEFARKAATTFKNVGYEEFVTLAKDKEGYLFPDTYIFSSGVTTAEMVDHLQDIFKAKTKDLLSDSYLEKSGLTAEQAVIFASIVERESADEDSRPIVAGILIKRWKESMKIEADATTQYAVAPLR</sequence>
<dbReference type="PANTHER" id="PTHR30518:SF2">
    <property type="entry name" value="ENDOLYTIC MUREIN TRANSGLYCOSYLASE"/>
    <property type="match status" value="1"/>
</dbReference>
<keyword evidence="3 7" id="KW-1133">Transmembrane helix</keyword>
<accession>A0A1F4U360</accession>
<dbReference type="PANTHER" id="PTHR30518">
    <property type="entry name" value="ENDOLYTIC MUREIN TRANSGLYCOSYLASE"/>
    <property type="match status" value="1"/>
</dbReference>
<reference evidence="8 9" key="1">
    <citation type="journal article" date="2016" name="Nat. Commun.">
        <title>Thousands of microbial genomes shed light on interconnected biogeochemical processes in an aquifer system.</title>
        <authorList>
            <person name="Anantharaman K."/>
            <person name="Brown C.T."/>
            <person name="Hug L.A."/>
            <person name="Sharon I."/>
            <person name="Castelle C.J."/>
            <person name="Probst A.J."/>
            <person name="Thomas B.C."/>
            <person name="Singh A."/>
            <person name="Wilkins M.J."/>
            <person name="Karaoz U."/>
            <person name="Brodie E.L."/>
            <person name="Williams K.H."/>
            <person name="Hubbard S.S."/>
            <person name="Banfield J.F."/>
        </authorList>
    </citation>
    <scope>NUCLEOTIDE SEQUENCE [LARGE SCALE GENOMIC DNA]</scope>
</reference>
<comment type="caution">
    <text evidence="8">The sequence shown here is derived from an EMBL/GenBank/DDBJ whole genome shotgun (WGS) entry which is preliminary data.</text>
</comment>
<dbReference type="Gene3D" id="3.30.1490.480">
    <property type="entry name" value="Endolytic murein transglycosylase"/>
    <property type="match status" value="1"/>
</dbReference>
<keyword evidence="6" id="KW-0961">Cell wall biogenesis/degradation</keyword>